<dbReference type="EMBL" id="FNDU01000015">
    <property type="protein sequence ID" value="SDI93085.1"/>
    <property type="molecule type" value="Genomic_DNA"/>
</dbReference>
<evidence type="ECO:0000313" key="2">
    <source>
        <dbReference type="EMBL" id="SDI93085.1"/>
    </source>
</evidence>
<dbReference type="OrthoDB" id="370976at2"/>
<sequence length="158" mass="18220">MPFDELFHQHLIFSNLKCETAYQLFEKVGSCLHKENYVKSSYLSALTKREETYPTGLSLENINIAIPHTDCEHISSPFIAYANTEKPLPVGSMGEKNKTLQVSHYFFLGITESKTQVELLQYLMTLFTNHQFVQGLKHAKSEEEIFQVIKYPIRSEVL</sequence>
<name>A0A1G8PLM2_9BACI</name>
<dbReference type="PROSITE" id="PS51094">
    <property type="entry name" value="PTS_EIIA_TYPE_2"/>
    <property type="match status" value="1"/>
</dbReference>
<evidence type="ECO:0000313" key="3">
    <source>
        <dbReference type="Proteomes" id="UP000199017"/>
    </source>
</evidence>
<dbReference type="InterPro" id="IPR051541">
    <property type="entry name" value="PTS_SugarTrans_NitroReg"/>
</dbReference>
<dbReference type="Gene3D" id="3.40.930.10">
    <property type="entry name" value="Mannitol-specific EII, Chain A"/>
    <property type="match status" value="1"/>
</dbReference>
<dbReference type="CDD" id="cd00211">
    <property type="entry name" value="PTS_IIA_fru"/>
    <property type="match status" value="1"/>
</dbReference>
<protein>
    <submittedName>
        <fullName evidence="2">PTS system IIA component, Gat family</fullName>
    </submittedName>
</protein>
<keyword evidence="3" id="KW-1185">Reference proteome</keyword>
<dbReference type="InterPro" id="IPR016152">
    <property type="entry name" value="PTrfase/Anion_transptr"/>
</dbReference>
<dbReference type="AlphaFoldDB" id="A0A1G8PLM2"/>
<dbReference type="STRING" id="930129.SAMN05216352_11518"/>
<evidence type="ECO:0000259" key="1">
    <source>
        <dbReference type="PROSITE" id="PS51094"/>
    </source>
</evidence>
<dbReference type="SUPFAM" id="SSF55804">
    <property type="entry name" value="Phoshotransferase/anion transport protein"/>
    <property type="match status" value="1"/>
</dbReference>
<accession>A0A1G8PLM2</accession>
<reference evidence="2 3" key="1">
    <citation type="submission" date="2016-10" db="EMBL/GenBank/DDBJ databases">
        <authorList>
            <person name="de Groot N.N."/>
        </authorList>
    </citation>
    <scope>NUCLEOTIDE SEQUENCE [LARGE SCALE GENOMIC DNA]</scope>
    <source>
        <strain evidence="3">P4B,CCM 7963,CECT 7998,DSM 25260,IBRC-M 10614,KCTC 13821</strain>
    </source>
</reference>
<organism evidence="2 3">
    <name type="scientific">Alteribacillus bidgolensis</name>
    <dbReference type="NCBI Taxonomy" id="930129"/>
    <lineage>
        <taxon>Bacteria</taxon>
        <taxon>Bacillati</taxon>
        <taxon>Bacillota</taxon>
        <taxon>Bacilli</taxon>
        <taxon>Bacillales</taxon>
        <taxon>Bacillaceae</taxon>
        <taxon>Alteribacillus</taxon>
    </lineage>
</organism>
<dbReference type="PANTHER" id="PTHR47738:SF3">
    <property type="entry name" value="PHOSPHOTRANSFERASE SYSTEM MANNITOL_FRUCTOSE-SPECIFIC IIA DOMAIN CONTAINING PROTEIN"/>
    <property type="match status" value="1"/>
</dbReference>
<dbReference type="PANTHER" id="PTHR47738">
    <property type="entry name" value="PTS SYSTEM FRUCTOSE-LIKE EIIA COMPONENT-RELATED"/>
    <property type="match status" value="1"/>
</dbReference>
<proteinExistence type="predicted"/>
<dbReference type="Proteomes" id="UP000199017">
    <property type="component" value="Unassembled WGS sequence"/>
</dbReference>
<dbReference type="InterPro" id="IPR002178">
    <property type="entry name" value="PTS_EIIA_type-2_dom"/>
</dbReference>
<dbReference type="RefSeq" id="WP_091587401.1">
    <property type="nucleotide sequence ID" value="NZ_FNDU01000015.1"/>
</dbReference>
<feature type="domain" description="PTS EIIA type-2" evidence="1">
    <location>
        <begin position="5"/>
        <end position="152"/>
    </location>
</feature>
<dbReference type="Pfam" id="PF00359">
    <property type="entry name" value="PTS_EIIA_2"/>
    <property type="match status" value="1"/>
</dbReference>
<gene>
    <name evidence="2" type="ORF">SAMN05216352_11518</name>
</gene>